<feature type="compositionally biased region" description="Basic and acidic residues" evidence="1">
    <location>
        <begin position="10"/>
        <end position="20"/>
    </location>
</feature>
<feature type="transmembrane region" description="Helical" evidence="2">
    <location>
        <begin position="25"/>
        <end position="47"/>
    </location>
</feature>
<evidence type="ECO:0000256" key="1">
    <source>
        <dbReference type="SAM" id="MobiDB-lite"/>
    </source>
</evidence>
<protein>
    <submittedName>
        <fullName evidence="4">Unannotated protein</fullName>
    </submittedName>
</protein>
<dbReference type="Pfam" id="PF13400">
    <property type="entry name" value="Tad"/>
    <property type="match status" value="1"/>
</dbReference>
<evidence type="ECO:0000313" key="4">
    <source>
        <dbReference type="EMBL" id="CAB4872605.1"/>
    </source>
</evidence>
<evidence type="ECO:0000256" key="2">
    <source>
        <dbReference type="SAM" id="Phobius"/>
    </source>
</evidence>
<keyword evidence="2" id="KW-0812">Transmembrane</keyword>
<reference evidence="4" key="1">
    <citation type="submission" date="2020-05" db="EMBL/GenBank/DDBJ databases">
        <authorList>
            <person name="Chiriac C."/>
            <person name="Salcher M."/>
            <person name="Ghai R."/>
            <person name="Kavagutti S V."/>
        </authorList>
    </citation>
    <scope>NUCLEOTIDE SEQUENCE</scope>
</reference>
<sequence length="375" mass="38430">MRGLGKRRGMHLDARSGGQKDDRGAISILVALLLAAGVLTGLLGLVIDGGRMYAERRVVQNGADAAALAVSQDCALKRTECASQAAARAAAATFANSNASDDGRTSIAEICGSAPLNTCPSLGSSPSWSNCQTAVTGNYVRVRTQTESAKGDGYFLPIFAGVLSNGVGDRVSVGACSQVKWGPAASAGIKYPFLLPACTPLLDEGDKVIEDFDPNNPDTSCTVDGVTYNPVSKGFAFGSLPDQTKTCVGTQAISPTMTISVETSLTQLCGKDISQTLDEVISAGVPILLPVVGAHTQTGQGQYEFTVIGFKSFTLRGYRLKNNTGGAAPAGGWNATVCGQGAKRSCIHGSVGRGLVSGSAGGGSDFGVRAIQMIP</sequence>
<dbReference type="AlphaFoldDB" id="A0A6J7DUQ7"/>
<evidence type="ECO:0000259" key="3">
    <source>
        <dbReference type="Pfam" id="PF13400"/>
    </source>
</evidence>
<keyword evidence="2" id="KW-0472">Membrane</keyword>
<feature type="domain" description="Putative Flp pilus-assembly TadG-like N-terminal" evidence="3">
    <location>
        <begin position="24"/>
        <end position="70"/>
    </location>
</feature>
<organism evidence="4">
    <name type="scientific">freshwater metagenome</name>
    <dbReference type="NCBI Taxonomy" id="449393"/>
    <lineage>
        <taxon>unclassified sequences</taxon>
        <taxon>metagenomes</taxon>
        <taxon>ecological metagenomes</taxon>
    </lineage>
</organism>
<dbReference type="EMBL" id="CAFBLS010000079">
    <property type="protein sequence ID" value="CAB4872605.1"/>
    <property type="molecule type" value="Genomic_DNA"/>
</dbReference>
<name>A0A6J7DUQ7_9ZZZZ</name>
<keyword evidence="2" id="KW-1133">Transmembrane helix</keyword>
<gene>
    <name evidence="4" type="ORF">UFOPK3402_00779</name>
</gene>
<accession>A0A6J7DUQ7</accession>
<proteinExistence type="predicted"/>
<feature type="region of interest" description="Disordered" evidence="1">
    <location>
        <begin position="1"/>
        <end position="20"/>
    </location>
</feature>
<dbReference type="InterPro" id="IPR028087">
    <property type="entry name" value="Tad_N"/>
</dbReference>